<reference evidence="1 2" key="1">
    <citation type="submission" date="2024-05" db="EMBL/GenBank/DDBJ databases">
        <title>Genome sequencing and assembly of Indian major carp, Cirrhinus mrigala (Hamilton, 1822).</title>
        <authorList>
            <person name="Mohindra V."/>
            <person name="Chowdhury L.M."/>
            <person name="Lal K."/>
            <person name="Jena J.K."/>
        </authorList>
    </citation>
    <scope>NUCLEOTIDE SEQUENCE [LARGE SCALE GENOMIC DNA]</scope>
    <source>
        <strain evidence="1">CM1030</strain>
        <tissue evidence="1">Blood</tissue>
    </source>
</reference>
<keyword evidence="2" id="KW-1185">Reference proteome</keyword>
<protein>
    <submittedName>
        <fullName evidence="1">Uncharacterized protein</fullName>
    </submittedName>
</protein>
<feature type="non-terminal residue" evidence="1">
    <location>
        <position position="1"/>
    </location>
</feature>
<dbReference type="Proteomes" id="UP001529510">
    <property type="component" value="Unassembled WGS sequence"/>
</dbReference>
<name>A0ABD0NSH1_CIRMR</name>
<accession>A0ABD0NSH1</accession>
<proteinExistence type="predicted"/>
<dbReference type="EMBL" id="JAMKFB020000020">
    <property type="protein sequence ID" value="KAL0163896.1"/>
    <property type="molecule type" value="Genomic_DNA"/>
</dbReference>
<sequence>RTAFTTKVKTTCLDNMMAVSYINDQGGFSFEAPLYSGRAPLGMGSAQFAFAEINACAGQAEPRANMLSRSKVPLEEVQVIWGFFGKAETTLIAQVIRRIMDQKHKVLNQHWFAELSWLLSAVLWPIPLRRINRPPCGLCTCGLSMGACKPPQEHPEYILSG</sequence>
<evidence type="ECO:0000313" key="1">
    <source>
        <dbReference type="EMBL" id="KAL0163896.1"/>
    </source>
</evidence>
<organism evidence="1 2">
    <name type="scientific">Cirrhinus mrigala</name>
    <name type="common">Mrigala</name>
    <dbReference type="NCBI Taxonomy" id="683832"/>
    <lineage>
        <taxon>Eukaryota</taxon>
        <taxon>Metazoa</taxon>
        <taxon>Chordata</taxon>
        <taxon>Craniata</taxon>
        <taxon>Vertebrata</taxon>
        <taxon>Euteleostomi</taxon>
        <taxon>Actinopterygii</taxon>
        <taxon>Neopterygii</taxon>
        <taxon>Teleostei</taxon>
        <taxon>Ostariophysi</taxon>
        <taxon>Cypriniformes</taxon>
        <taxon>Cyprinidae</taxon>
        <taxon>Labeoninae</taxon>
        <taxon>Labeonini</taxon>
        <taxon>Cirrhinus</taxon>
    </lineage>
</organism>
<dbReference type="AlphaFoldDB" id="A0ABD0NSH1"/>
<comment type="caution">
    <text evidence="1">The sequence shown here is derived from an EMBL/GenBank/DDBJ whole genome shotgun (WGS) entry which is preliminary data.</text>
</comment>
<evidence type="ECO:0000313" key="2">
    <source>
        <dbReference type="Proteomes" id="UP001529510"/>
    </source>
</evidence>
<gene>
    <name evidence="1" type="ORF">M9458_039649</name>
</gene>